<evidence type="ECO:0000256" key="2">
    <source>
        <dbReference type="PROSITE-ProRule" id="PRU00169"/>
    </source>
</evidence>
<dbReference type="GO" id="GO:0016791">
    <property type="term" value="F:phosphatase activity"/>
    <property type="evidence" value="ECO:0007669"/>
    <property type="project" value="TreeGrafter"/>
</dbReference>
<dbReference type="PROSITE" id="PS50110">
    <property type="entry name" value="RESPONSE_REGULATORY"/>
    <property type="match status" value="1"/>
</dbReference>
<evidence type="ECO:0000313" key="4">
    <source>
        <dbReference type="EMBL" id="TDE37019.1"/>
    </source>
</evidence>
<dbReference type="EMBL" id="SMFP01000008">
    <property type="protein sequence ID" value="TDE37019.1"/>
    <property type="molecule type" value="Genomic_DNA"/>
</dbReference>
<accession>A0A4R5EQF1</accession>
<dbReference type="GO" id="GO:0000160">
    <property type="term" value="P:phosphorelay signal transduction system"/>
    <property type="evidence" value="ECO:0007669"/>
    <property type="project" value="InterPro"/>
</dbReference>
<evidence type="ECO:0000259" key="3">
    <source>
        <dbReference type="PROSITE" id="PS50110"/>
    </source>
</evidence>
<dbReference type="Pfam" id="PF00072">
    <property type="entry name" value="Response_reg"/>
    <property type="match status" value="1"/>
</dbReference>
<dbReference type="SMART" id="SM00448">
    <property type="entry name" value="REC"/>
    <property type="match status" value="1"/>
</dbReference>
<evidence type="ECO:0000313" key="5">
    <source>
        <dbReference type="Proteomes" id="UP000294662"/>
    </source>
</evidence>
<reference evidence="4 5" key="1">
    <citation type="submission" date="2019-03" db="EMBL/GenBank/DDBJ databases">
        <authorList>
            <person name="Zhang S."/>
        </authorList>
    </citation>
    <scope>NUCLEOTIDE SEQUENCE [LARGE SCALE GENOMIC DNA]</scope>
    <source>
        <strain evidence="4 5">S4J41</strain>
    </source>
</reference>
<dbReference type="InterPro" id="IPR011006">
    <property type="entry name" value="CheY-like_superfamily"/>
</dbReference>
<keyword evidence="1" id="KW-0378">Hydrolase</keyword>
<proteinExistence type="predicted"/>
<organism evidence="4 5">
    <name type="scientific">Antarcticimicrobium sediminis</name>
    <dbReference type="NCBI Taxonomy" id="2546227"/>
    <lineage>
        <taxon>Bacteria</taxon>
        <taxon>Pseudomonadati</taxon>
        <taxon>Pseudomonadota</taxon>
        <taxon>Alphaproteobacteria</taxon>
        <taxon>Rhodobacterales</taxon>
        <taxon>Paracoccaceae</taxon>
        <taxon>Antarcticimicrobium</taxon>
    </lineage>
</organism>
<keyword evidence="5" id="KW-1185">Reference proteome</keyword>
<dbReference type="InterPro" id="IPR036457">
    <property type="entry name" value="PPM-type-like_dom_sf"/>
</dbReference>
<dbReference type="SUPFAM" id="SSF81606">
    <property type="entry name" value="PP2C-like"/>
    <property type="match status" value="1"/>
</dbReference>
<dbReference type="SUPFAM" id="SSF52172">
    <property type="entry name" value="CheY-like"/>
    <property type="match status" value="1"/>
</dbReference>
<dbReference type="PANTHER" id="PTHR43156">
    <property type="entry name" value="STAGE II SPORULATION PROTEIN E-RELATED"/>
    <property type="match status" value="1"/>
</dbReference>
<comment type="caution">
    <text evidence="4">The sequence shown here is derived from an EMBL/GenBank/DDBJ whole genome shotgun (WGS) entry which is preliminary data.</text>
</comment>
<protein>
    <submittedName>
        <fullName evidence="4">Fused response regulator/phosphatase</fullName>
    </submittedName>
</protein>
<name>A0A4R5EQF1_9RHOB</name>
<dbReference type="InterPro" id="IPR052016">
    <property type="entry name" value="Bact_Sigma-Reg"/>
</dbReference>
<evidence type="ECO:0000256" key="1">
    <source>
        <dbReference type="ARBA" id="ARBA00022801"/>
    </source>
</evidence>
<dbReference type="Gene3D" id="3.40.50.2300">
    <property type="match status" value="1"/>
</dbReference>
<dbReference type="Gene3D" id="3.60.40.10">
    <property type="entry name" value="PPM-type phosphatase domain"/>
    <property type="match status" value="1"/>
</dbReference>
<dbReference type="InterPro" id="IPR001932">
    <property type="entry name" value="PPM-type_phosphatase-like_dom"/>
</dbReference>
<dbReference type="SMART" id="SM00331">
    <property type="entry name" value="PP2C_SIG"/>
    <property type="match status" value="1"/>
</dbReference>
<dbReference type="RefSeq" id="WP_132829944.1">
    <property type="nucleotide sequence ID" value="NZ_SMFP01000008.1"/>
</dbReference>
<dbReference type="Proteomes" id="UP000294662">
    <property type="component" value="Unassembled WGS sequence"/>
</dbReference>
<gene>
    <name evidence="4" type="ORF">E1B25_13060</name>
</gene>
<dbReference type="AlphaFoldDB" id="A0A4R5EQF1"/>
<dbReference type="OrthoDB" id="9811749at2"/>
<feature type="modified residue" description="4-aspartylphosphate" evidence="2">
    <location>
        <position position="65"/>
    </location>
</feature>
<dbReference type="Pfam" id="PF07228">
    <property type="entry name" value="SpoIIE"/>
    <property type="match status" value="1"/>
</dbReference>
<feature type="domain" description="Response regulatory" evidence="3">
    <location>
        <begin position="16"/>
        <end position="132"/>
    </location>
</feature>
<sequence length="419" mass="45997">MLVKSDTGPATDAIQRVLVVDDSRLQRHILISSLKKWGVEVIEAESGEQAMEICRTAPPDVVLSDWMMPGMSGLEFCRAFRALPNEGYVYFILLTSKSEKNDIAKGLDAGADDFLIKPVNSHELRARISAGARILSMQRELSEKNRVISETVDKLRKAHDAIDKDLIQARKIQESLVPELTRDFGASRVSLLLKPCGHIGGDLVGMFSPGGARIGFYCIDVSGHGITSAMMTAKLGGYLSSTYFDQNVAMEKRHESFYALRPPAEVARILNDRVTADAGVEEYFTMIYGTADLRSGHVDMVQAGHPHPLILRRDGSAAFLGDGGVPIGLLPDLDYDQFETVLAPGDRLLFYSDGFTECNLACGGMLDSDGFQKLVQSCDAGQTGQEFLDDLFWQLRQIMAPGQGMEDDVSATLFEYWGP</sequence>
<keyword evidence="2" id="KW-0597">Phosphoprotein</keyword>
<dbReference type="InterPro" id="IPR001789">
    <property type="entry name" value="Sig_transdc_resp-reg_receiver"/>
</dbReference>
<dbReference type="PANTHER" id="PTHR43156:SF2">
    <property type="entry name" value="STAGE II SPORULATION PROTEIN E"/>
    <property type="match status" value="1"/>
</dbReference>